<dbReference type="FunCoup" id="A8QBA1">
    <property type="interactions" value="117"/>
</dbReference>
<dbReference type="InterPro" id="IPR002110">
    <property type="entry name" value="Ankyrin_rpt"/>
</dbReference>
<dbReference type="SUPFAM" id="SSF54616">
    <property type="entry name" value="DNA-binding domain of Mlu1-box binding protein MBP1"/>
    <property type="match status" value="1"/>
</dbReference>
<dbReference type="STRING" id="425265.A8QBA1"/>
<feature type="region of interest" description="Disordered" evidence="5">
    <location>
        <begin position="319"/>
        <end position="343"/>
    </location>
</feature>
<organism evidence="7 8">
    <name type="scientific">Malassezia globosa (strain ATCC MYA-4612 / CBS 7966)</name>
    <name type="common">Dandruff-associated fungus</name>
    <dbReference type="NCBI Taxonomy" id="425265"/>
    <lineage>
        <taxon>Eukaryota</taxon>
        <taxon>Fungi</taxon>
        <taxon>Dikarya</taxon>
        <taxon>Basidiomycota</taxon>
        <taxon>Ustilaginomycotina</taxon>
        <taxon>Malasseziomycetes</taxon>
        <taxon>Malasseziales</taxon>
        <taxon>Malasseziaceae</taxon>
        <taxon>Malassezia</taxon>
    </lineage>
</organism>
<dbReference type="FunFam" id="3.10.260.10:FF:000001">
    <property type="entry name" value="APSES transcription factor (MbpA)"/>
    <property type="match status" value="1"/>
</dbReference>
<dbReference type="PROSITE" id="PS50297">
    <property type="entry name" value="ANK_REP_REGION"/>
    <property type="match status" value="1"/>
</dbReference>
<dbReference type="SMART" id="SM00248">
    <property type="entry name" value="ANK"/>
    <property type="match status" value="2"/>
</dbReference>
<proteinExistence type="predicted"/>
<feature type="compositionally biased region" description="Low complexity" evidence="5">
    <location>
        <begin position="96"/>
        <end position="105"/>
    </location>
</feature>
<evidence type="ECO:0000256" key="5">
    <source>
        <dbReference type="SAM" id="MobiDB-lite"/>
    </source>
</evidence>
<feature type="domain" description="HTH APSES-type" evidence="6">
    <location>
        <begin position="168"/>
        <end position="274"/>
    </location>
</feature>
<feature type="region of interest" description="Disordered" evidence="5">
    <location>
        <begin position="988"/>
        <end position="1021"/>
    </location>
</feature>
<feature type="compositionally biased region" description="Low complexity" evidence="5">
    <location>
        <begin position="414"/>
        <end position="428"/>
    </location>
</feature>
<feature type="compositionally biased region" description="Pro residues" evidence="5">
    <location>
        <begin position="53"/>
        <end position="63"/>
    </location>
</feature>
<reference evidence="7 8" key="1">
    <citation type="journal article" date="2007" name="Proc. Natl. Acad. Sci. U.S.A.">
        <title>Dandruff-associated Malassezia genomes reveal convergent and divergent virulence traits shared with plant and human fungal pathogens.</title>
        <authorList>
            <person name="Xu J."/>
            <person name="Saunders C.W."/>
            <person name="Hu P."/>
            <person name="Grant R.A."/>
            <person name="Boekhout T."/>
            <person name="Kuramae E.E."/>
            <person name="Kronstad J.W."/>
            <person name="Deangelis Y.M."/>
            <person name="Reeder N.L."/>
            <person name="Johnstone K.R."/>
            <person name="Leland M."/>
            <person name="Fieno A.M."/>
            <person name="Begley W.M."/>
            <person name="Sun Y."/>
            <person name="Lacey M.P."/>
            <person name="Chaudhary T."/>
            <person name="Keough T."/>
            <person name="Chu L."/>
            <person name="Sears R."/>
            <person name="Yuan B."/>
            <person name="Dawson T.L.Jr."/>
        </authorList>
    </citation>
    <scope>NUCLEOTIDE SEQUENCE [LARGE SCALE GENOMIC DNA]</scope>
    <source>
        <strain evidence="8">ATCC MYA-4612 / CBS 7966</strain>
    </source>
</reference>
<feature type="compositionally biased region" description="Basic and acidic residues" evidence="5">
    <location>
        <begin position="462"/>
        <end position="471"/>
    </location>
</feature>
<dbReference type="PANTHER" id="PTHR43828:SF3">
    <property type="entry name" value="CHROMO DOMAIN-CONTAINING PROTEIN"/>
    <property type="match status" value="1"/>
</dbReference>
<dbReference type="InterPro" id="IPR018004">
    <property type="entry name" value="KilA/APSES_HTH"/>
</dbReference>
<evidence type="ECO:0000256" key="2">
    <source>
        <dbReference type="ARBA" id="ARBA00023043"/>
    </source>
</evidence>
<feature type="region of interest" description="Disordered" evidence="5">
    <location>
        <begin position="370"/>
        <end position="431"/>
    </location>
</feature>
<dbReference type="EMBL" id="AAYY01000016">
    <property type="protein sequence ID" value="EDP41686.1"/>
    <property type="molecule type" value="Genomic_DNA"/>
</dbReference>
<dbReference type="Pfam" id="PF04383">
    <property type="entry name" value="KilA-N"/>
    <property type="match status" value="1"/>
</dbReference>
<keyword evidence="8" id="KW-1185">Reference proteome</keyword>
<dbReference type="Gene3D" id="3.10.260.10">
    <property type="entry name" value="Transcription regulator HTH, APSES-type DNA-binding domain"/>
    <property type="match status" value="1"/>
</dbReference>
<evidence type="ECO:0000256" key="3">
    <source>
        <dbReference type="PROSITE-ProRule" id="PRU00023"/>
    </source>
</evidence>
<keyword evidence="4" id="KW-0175">Coiled coil</keyword>
<dbReference type="InterPro" id="IPR003163">
    <property type="entry name" value="Tscrpt_reg_HTH_APSES-type"/>
</dbReference>
<dbReference type="GO" id="GO:0033309">
    <property type="term" value="C:SBF transcription complex"/>
    <property type="evidence" value="ECO:0007669"/>
    <property type="project" value="TreeGrafter"/>
</dbReference>
<feature type="region of interest" description="Disordered" evidence="5">
    <location>
        <begin position="504"/>
        <end position="524"/>
    </location>
</feature>
<dbReference type="RefSeq" id="XP_001728900.1">
    <property type="nucleotide sequence ID" value="XM_001728848.1"/>
</dbReference>
<evidence type="ECO:0000259" key="6">
    <source>
        <dbReference type="PROSITE" id="PS51299"/>
    </source>
</evidence>
<dbReference type="OrthoDB" id="6718656at2759"/>
<dbReference type="InParanoid" id="A8QBA1"/>
<feature type="compositionally biased region" description="Low complexity" evidence="5">
    <location>
        <begin position="64"/>
        <end position="89"/>
    </location>
</feature>
<feature type="region of interest" description="Disordered" evidence="5">
    <location>
        <begin position="447"/>
        <end position="482"/>
    </location>
</feature>
<dbReference type="PANTHER" id="PTHR43828">
    <property type="entry name" value="ASPARAGINASE"/>
    <property type="match status" value="1"/>
</dbReference>
<evidence type="ECO:0000313" key="7">
    <source>
        <dbReference type="EMBL" id="EDP41686.1"/>
    </source>
</evidence>
<dbReference type="OMA" id="HHIAMMA"/>
<protein>
    <recommendedName>
        <fullName evidence="6">HTH APSES-type domain-containing protein</fullName>
    </recommendedName>
</protein>
<feature type="compositionally biased region" description="Basic residues" evidence="5">
    <location>
        <begin position="112"/>
        <end position="122"/>
    </location>
</feature>
<feature type="compositionally biased region" description="Basic and acidic residues" evidence="5">
    <location>
        <begin position="845"/>
        <end position="854"/>
    </location>
</feature>
<dbReference type="SMART" id="SM01252">
    <property type="entry name" value="KilA-N"/>
    <property type="match status" value="1"/>
</dbReference>
<dbReference type="InterPro" id="IPR036887">
    <property type="entry name" value="HTH_APSES_sf"/>
</dbReference>
<dbReference type="AlphaFoldDB" id="A8QBA1"/>
<accession>A8QBA1</accession>
<gene>
    <name evidence="7" type="ORF">MGL_3894</name>
</gene>
<dbReference type="GO" id="GO:0001228">
    <property type="term" value="F:DNA-binding transcription activator activity, RNA polymerase II-specific"/>
    <property type="evidence" value="ECO:0007669"/>
    <property type="project" value="UniProtKB-ARBA"/>
</dbReference>
<evidence type="ECO:0000256" key="4">
    <source>
        <dbReference type="SAM" id="Coils"/>
    </source>
</evidence>
<dbReference type="Pfam" id="PF00023">
    <property type="entry name" value="Ank"/>
    <property type="match status" value="1"/>
</dbReference>
<dbReference type="PROSITE" id="PS51299">
    <property type="entry name" value="HTH_APSES"/>
    <property type="match status" value="1"/>
</dbReference>
<evidence type="ECO:0000256" key="1">
    <source>
        <dbReference type="ARBA" id="ARBA00022737"/>
    </source>
</evidence>
<dbReference type="SUPFAM" id="SSF48403">
    <property type="entry name" value="Ankyrin repeat"/>
    <property type="match status" value="1"/>
</dbReference>
<evidence type="ECO:0000313" key="8">
    <source>
        <dbReference type="Proteomes" id="UP000008837"/>
    </source>
</evidence>
<feature type="compositionally biased region" description="Pro residues" evidence="5">
    <location>
        <begin position="128"/>
        <end position="139"/>
    </location>
</feature>
<dbReference type="InterPro" id="IPR051642">
    <property type="entry name" value="SWI6-like"/>
</dbReference>
<feature type="coiled-coil region" evidence="4">
    <location>
        <begin position="797"/>
        <end position="834"/>
    </location>
</feature>
<dbReference type="VEuPathDB" id="FungiDB:MGL_3894"/>
<dbReference type="GO" id="GO:0003677">
    <property type="term" value="F:DNA binding"/>
    <property type="evidence" value="ECO:0007669"/>
    <property type="project" value="InterPro"/>
</dbReference>
<feature type="compositionally biased region" description="Low complexity" evidence="5">
    <location>
        <begin position="319"/>
        <end position="334"/>
    </location>
</feature>
<dbReference type="Gene3D" id="1.25.40.20">
    <property type="entry name" value="Ankyrin repeat-containing domain"/>
    <property type="match status" value="1"/>
</dbReference>
<name>A8QBA1_MALGO</name>
<feature type="region of interest" description="Disordered" evidence="5">
    <location>
        <begin position="37"/>
        <end position="144"/>
    </location>
</feature>
<feature type="compositionally biased region" description="Pro residues" evidence="5">
    <location>
        <begin position="1002"/>
        <end position="1021"/>
    </location>
</feature>
<comment type="caution">
    <text evidence="7">The sequence shown here is derived from an EMBL/GenBank/DDBJ whole genome shotgun (WGS) entry which is preliminary data.</text>
</comment>
<dbReference type="PROSITE" id="PS50088">
    <property type="entry name" value="ANK_REPEAT"/>
    <property type="match status" value="1"/>
</dbReference>
<dbReference type="GO" id="GO:0030907">
    <property type="term" value="C:MBF transcription complex"/>
    <property type="evidence" value="ECO:0007669"/>
    <property type="project" value="TreeGrafter"/>
</dbReference>
<dbReference type="InterPro" id="IPR036770">
    <property type="entry name" value="Ankyrin_rpt-contain_sf"/>
</dbReference>
<dbReference type="GeneID" id="5853205"/>
<dbReference type="Proteomes" id="UP000008837">
    <property type="component" value="Unassembled WGS sequence"/>
</dbReference>
<dbReference type="KEGG" id="mgl:MGL_3894"/>
<feature type="repeat" description="ANK" evidence="3">
    <location>
        <begin position="683"/>
        <end position="715"/>
    </location>
</feature>
<keyword evidence="1" id="KW-0677">Repeat</keyword>
<feature type="region of interest" description="Disordered" evidence="5">
    <location>
        <begin position="842"/>
        <end position="869"/>
    </location>
</feature>
<keyword evidence="2 3" id="KW-0040">ANK repeat</keyword>
<sequence length="1021" mass="107629">MPYHYAPTPGYMPHMMEIPPQHGPHAHPNSMYDASVQPVPHDVHGMPSSTMPQPLPPPQPPTPYTAVPPSAQPPSGSVAAAAAAAAASGAPPPVMHAPVHMHSVPSQSSIHTHPHAHAHTHPHAYAQPQPPPPPPPQPALLPQGQPGAVAFAARPAPVVPTSGPTPTVYLATYSSVPVYEITVRGIALMRRRSDGYLNATQILKIAGIEKARRTRILEKEILTGEHDKVQGGYGTFQGTWIPLQRAQELAISYNVYHLIRPLLDFDPTASRAVTAQQQGAKRKAESSGAAAHTTGAVAVGAGAGAGVGPGLVAGMPGSAPSVVPGSSGGSSSSSITPMRAPHQQPRFLTLRPPRSSTLGATAGGLVHTLPRDDDLPAMHASEGVPPGSHPTQRTALESYATHGYTPQGVPLPPAENAASAAGAGSEPLRSSDANAHVHDLNVLSATPLHSAAPPSTSVDEPAEVKGPRFADKAVPPHLGDERERRAREVLTGLFVHESVHAGAASASATSKSPAASTGATAASSSDAPLDQLHALLHELGVDPSRRQHRSPLNLVIDDHGHTALHWAAALCRLSLVRMLTALPPSCGGANVFVGNYAGETALHRSVLVTNAYELSQLPELLDILAASLETRDHRKRTVLHHIALVAGLKGRAAPARYYLSCVLDRISKDASTKASLLDAQDDEGETALSIAARLGNTNMIKMLLDAGARKDLPNYLGITPLDWGISNASPDGGVLQELGSYRPADVVRSLMKPSPGPVKKSQDVREKLVQTLDELQVIFDREVNVKQNAIETTQTHLQAATRELAARRRDIQAAQAAVTEREEVRQRCENLQRALALFPAADHQSAGRDNDQKNQDSQGDGHTLDLQDRVPPSAWFDAPLAEADAALAQDASESAQVAAIVRLRWLLMHCDEAMKSLRANIQERQDQVAAQQAQYHRVVALCAQVPPDKVDGLLDELLAAVESIGSDVDTSSVASFMDKVGRAQSMNKDGAAASGIAVDTPQTPPPLLPPQTIIPPAPQSS</sequence>